<reference evidence="2" key="1">
    <citation type="submission" date="2020-05" db="EMBL/GenBank/DDBJ databases">
        <title>Phylogenomic resolution of chytrid fungi.</title>
        <authorList>
            <person name="Stajich J.E."/>
            <person name="Amses K."/>
            <person name="Simmons R."/>
            <person name="Seto K."/>
            <person name="Myers J."/>
            <person name="Bonds A."/>
            <person name="Quandt C.A."/>
            <person name="Barry K."/>
            <person name="Liu P."/>
            <person name="Grigoriev I."/>
            <person name="Longcore J.E."/>
            <person name="James T.Y."/>
        </authorList>
    </citation>
    <scope>NUCLEOTIDE SEQUENCE</scope>
    <source>
        <strain evidence="2">JEL0318</strain>
    </source>
</reference>
<feature type="region of interest" description="Disordered" evidence="1">
    <location>
        <begin position="64"/>
        <end position="110"/>
    </location>
</feature>
<evidence type="ECO:0000313" key="2">
    <source>
        <dbReference type="EMBL" id="KAJ3056649.1"/>
    </source>
</evidence>
<gene>
    <name evidence="2" type="ORF">HK097_005324</name>
</gene>
<dbReference type="EMBL" id="JADGJD010000025">
    <property type="protein sequence ID" value="KAJ3056649.1"/>
    <property type="molecule type" value="Genomic_DNA"/>
</dbReference>
<keyword evidence="3" id="KW-1185">Reference proteome</keyword>
<feature type="compositionally biased region" description="Basic and acidic residues" evidence="1">
    <location>
        <begin position="96"/>
        <end position="110"/>
    </location>
</feature>
<proteinExistence type="predicted"/>
<evidence type="ECO:0000256" key="1">
    <source>
        <dbReference type="SAM" id="MobiDB-lite"/>
    </source>
</evidence>
<name>A0AAD5SJ83_9FUNG</name>
<sequence>MSGPRIATRLFSTSSRALNPSRPTNPSNPNDPLQAVKNAAKAFKADGKIGEKFTEKGSIGGTIEREVGGPFSSKGAIGKQFTEKGAVGSTGQRVAENVEDKAREQQRRRP</sequence>
<dbReference type="AlphaFoldDB" id="A0AAD5SJ83"/>
<comment type="caution">
    <text evidence="2">The sequence shown here is derived from an EMBL/GenBank/DDBJ whole genome shotgun (WGS) entry which is preliminary data.</text>
</comment>
<feature type="compositionally biased region" description="Low complexity" evidence="1">
    <location>
        <begin position="19"/>
        <end position="32"/>
    </location>
</feature>
<accession>A0AAD5SJ83</accession>
<dbReference type="Proteomes" id="UP001212841">
    <property type="component" value="Unassembled WGS sequence"/>
</dbReference>
<protein>
    <submittedName>
        <fullName evidence="2">Uncharacterized protein</fullName>
    </submittedName>
</protein>
<evidence type="ECO:0000313" key="3">
    <source>
        <dbReference type="Proteomes" id="UP001212841"/>
    </source>
</evidence>
<organism evidence="2 3">
    <name type="scientific">Rhizophlyctis rosea</name>
    <dbReference type="NCBI Taxonomy" id="64517"/>
    <lineage>
        <taxon>Eukaryota</taxon>
        <taxon>Fungi</taxon>
        <taxon>Fungi incertae sedis</taxon>
        <taxon>Chytridiomycota</taxon>
        <taxon>Chytridiomycota incertae sedis</taxon>
        <taxon>Chytridiomycetes</taxon>
        <taxon>Rhizophlyctidales</taxon>
        <taxon>Rhizophlyctidaceae</taxon>
        <taxon>Rhizophlyctis</taxon>
    </lineage>
</organism>
<feature type="region of interest" description="Disordered" evidence="1">
    <location>
        <begin position="1"/>
        <end position="32"/>
    </location>
</feature>